<evidence type="ECO:0000256" key="1">
    <source>
        <dbReference type="SAM" id="MobiDB-lite"/>
    </source>
</evidence>
<proteinExistence type="predicted"/>
<protein>
    <submittedName>
        <fullName evidence="2">Uncharacterized protein</fullName>
    </submittedName>
</protein>
<dbReference type="AlphaFoldDB" id="A0A167G5G2"/>
<gene>
    <name evidence="2" type="ORF">CALVIDRAFT_569297</name>
</gene>
<feature type="region of interest" description="Disordered" evidence="1">
    <location>
        <begin position="306"/>
        <end position="329"/>
    </location>
</feature>
<sequence length="435" mass="50583">MEFVQQETYYSTRYQAAPSLLTKKADRSQIFDFSVEQLGDARYHSVTDDFDKMSMTERCVAWKEFCTLCGWTRGKTDWTVYAQGYDDANPARPYCPGPSAEAENALVWWAGARLGTFTFWVVPQERHHDIKPCDVYAYEVEFSRGGTRRTTSSSVGIQCDPWWVKTLLGTHDYDFERARRYLGALPDPDPCKERYAELNKIWAVDYGHERKDLLIPMPIMCLRLVWLRAQCTLCDLIWHRPALSVSPRGPTTGSLKFKEKYSVRPWKEFNLTKEWVLKVRNDVDAEHLAASGRKLDHLKNLIAPDAKSREEVRQSSRAGAQKRKEATKRASEALTRLKKELYAYELYDAEDIVKAMLEVDKLRNREYNSGVFKGNRSGIPRMGQPPRYLDLAGRRQQHILAAYRQQKQQPQHEPLFRNETLMPRKHSRDEEEEGL</sequence>
<keyword evidence="3" id="KW-1185">Reference proteome</keyword>
<feature type="region of interest" description="Disordered" evidence="1">
    <location>
        <begin position="405"/>
        <end position="435"/>
    </location>
</feature>
<evidence type="ECO:0000313" key="2">
    <source>
        <dbReference type="EMBL" id="KZO90190.1"/>
    </source>
</evidence>
<dbReference type="STRING" id="1330018.A0A167G5G2"/>
<dbReference type="OrthoDB" id="3419138at2759"/>
<dbReference type="EMBL" id="KV417349">
    <property type="protein sequence ID" value="KZO90190.1"/>
    <property type="molecule type" value="Genomic_DNA"/>
</dbReference>
<reference evidence="2 3" key="1">
    <citation type="journal article" date="2016" name="Mol. Biol. Evol.">
        <title>Comparative Genomics of Early-Diverging Mushroom-Forming Fungi Provides Insights into the Origins of Lignocellulose Decay Capabilities.</title>
        <authorList>
            <person name="Nagy L.G."/>
            <person name="Riley R."/>
            <person name="Tritt A."/>
            <person name="Adam C."/>
            <person name="Daum C."/>
            <person name="Floudas D."/>
            <person name="Sun H."/>
            <person name="Yadav J.S."/>
            <person name="Pangilinan J."/>
            <person name="Larsson K.H."/>
            <person name="Matsuura K."/>
            <person name="Barry K."/>
            <person name="Labutti K."/>
            <person name="Kuo R."/>
            <person name="Ohm R.A."/>
            <person name="Bhattacharya S.S."/>
            <person name="Shirouzu T."/>
            <person name="Yoshinaga Y."/>
            <person name="Martin F.M."/>
            <person name="Grigoriev I.V."/>
            <person name="Hibbett D.S."/>
        </authorList>
    </citation>
    <scope>NUCLEOTIDE SEQUENCE [LARGE SCALE GENOMIC DNA]</scope>
    <source>
        <strain evidence="2 3">TUFC12733</strain>
    </source>
</reference>
<accession>A0A167G5G2</accession>
<name>A0A167G5G2_CALVF</name>
<evidence type="ECO:0000313" key="3">
    <source>
        <dbReference type="Proteomes" id="UP000076738"/>
    </source>
</evidence>
<dbReference type="Proteomes" id="UP000076738">
    <property type="component" value="Unassembled WGS sequence"/>
</dbReference>
<organism evidence="2 3">
    <name type="scientific">Calocera viscosa (strain TUFC12733)</name>
    <dbReference type="NCBI Taxonomy" id="1330018"/>
    <lineage>
        <taxon>Eukaryota</taxon>
        <taxon>Fungi</taxon>
        <taxon>Dikarya</taxon>
        <taxon>Basidiomycota</taxon>
        <taxon>Agaricomycotina</taxon>
        <taxon>Dacrymycetes</taxon>
        <taxon>Dacrymycetales</taxon>
        <taxon>Dacrymycetaceae</taxon>
        <taxon>Calocera</taxon>
    </lineage>
</organism>